<evidence type="ECO:0000313" key="1">
    <source>
        <dbReference type="EMBL" id="KAK8052970.1"/>
    </source>
</evidence>
<proteinExistence type="predicted"/>
<dbReference type="Proteomes" id="UP001446871">
    <property type="component" value="Unassembled WGS sequence"/>
</dbReference>
<accession>A0ABR1U4G7</accession>
<organism evidence="1 2">
    <name type="scientific">Apiospora saccharicola</name>
    <dbReference type="NCBI Taxonomy" id="335842"/>
    <lineage>
        <taxon>Eukaryota</taxon>
        <taxon>Fungi</taxon>
        <taxon>Dikarya</taxon>
        <taxon>Ascomycota</taxon>
        <taxon>Pezizomycotina</taxon>
        <taxon>Sordariomycetes</taxon>
        <taxon>Xylariomycetidae</taxon>
        <taxon>Amphisphaeriales</taxon>
        <taxon>Apiosporaceae</taxon>
        <taxon>Apiospora</taxon>
    </lineage>
</organism>
<reference evidence="1 2" key="1">
    <citation type="submission" date="2023-01" db="EMBL/GenBank/DDBJ databases">
        <title>Analysis of 21 Apiospora genomes using comparative genomics revels a genus with tremendous synthesis potential of carbohydrate active enzymes and secondary metabolites.</title>
        <authorList>
            <person name="Sorensen T."/>
        </authorList>
    </citation>
    <scope>NUCLEOTIDE SEQUENCE [LARGE SCALE GENOMIC DNA]</scope>
    <source>
        <strain evidence="1 2">CBS 83171</strain>
    </source>
</reference>
<name>A0ABR1U4G7_9PEZI</name>
<evidence type="ECO:0000313" key="2">
    <source>
        <dbReference type="Proteomes" id="UP001446871"/>
    </source>
</evidence>
<keyword evidence="2" id="KW-1185">Reference proteome</keyword>
<comment type="caution">
    <text evidence="1">The sequence shown here is derived from an EMBL/GenBank/DDBJ whole genome shotgun (WGS) entry which is preliminary data.</text>
</comment>
<gene>
    <name evidence="1" type="ORF">PG996_012271</name>
</gene>
<dbReference type="EMBL" id="JAQQWM010000008">
    <property type="protein sequence ID" value="KAK8052970.1"/>
    <property type="molecule type" value="Genomic_DNA"/>
</dbReference>
<sequence length="108" mass="12021">MATPDSPADEGIWMTKDELKDYMRRHIASLGEGDLQHIGIIRQGSLYQILSHEFETVESTQLKVSDPAHVGNNSGYASTSLLSPEAETLTLRMDWAHAGAMIWIQQHS</sequence>
<protein>
    <submittedName>
        <fullName evidence="1">Uncharacterized protein</fullName>
    </submittedName>
</protein>